<sequence>MESNQQFNEVLEAVHSAEEAVYHAQANSNPEDFQQADQKVKLAKEKVHAAQTKLPLDNAGLNHRLHQAQEHLKHLEEAEQSLLDR</sequence>
<reference evidence="3" key="1">
    <citation type="journal article" date="2019" name="Int. J. Syst. Evol. Microbiol.">
        <title>The Global Catalogue of Microorganisms (GCM) 10K type strain sequencing project: providing services to taxonomists for standard genome sequencing and annotation.</title>
        <authorList>
            <consortium name="The Broad Institute Genomics Platform"/>
            <consortium name="The Broad Institute Genome Sequencing Center for Infectious Disease"/>
            <person name="Wu L."/>
            <person name="Ma J."/>
        </authorList>
    </citation>
    <scope>NUCLEOTIDE SEQUENCE [LARGE SCALE GENOMIC DNA]</scope>
    <source>
        <strain evidence="3">CCUG 49339</strain>
    </source>
</reference>
<evidence type="ECO:0000313" key="2">
    <source>
        <dbReference type="EMBL" id="MFD1738488.1"/>
    </source>
</evidence>
<protein>
    <recommendedName>
        <fullName evidence="4">DUF2524 family protein</fullName>
    </recommendedName>
</protein>
<proteinExistence type="predicted"/>
<evidence type="ECO:0008006" key="4">
    <source>
        <dbReference type="Google" id="ProtNLM"/>
    </source>
</evidence>
<feature type="coiled-coil region" evidence="1">
    <location>
        <begin position="33"/>
        <end position="85"/>
    </location>
</feature>
<keyword evidence="1" id="KW-0175">Coiled coil</keyword>
<gene>
    <name evidence="2" type="ORF">ACFSCX_18360</name>
</gene>
<keyword evidence="3" id="KW-1185">Reference proteome</keyword>
<accession>A0ABW4LV77</accession>
<dbReference type="RefSeq" id="WP_377929693.1">
    <property type="nucleotide sequence ID" value="NZ_JBHUEM010000045.1"/>
</dbReference>
<comment type="caution">
    <text evidence="2">The sequence shown here is derived from an EMBL/GenBank/DDBJ whole genome shotgun (WGS) entry which is preliminary data.</text>
</comment>
<evidence type="ECO:0000313" key="3">
    <source>
        <dbReference type="Proteomes" id="UP001597214"/>
    </source>
</evidence>
<name>A0ABW4LV77_9BACI</name>
<organism evidence="2 3">
    <name type="scientific">Bacillus salitolerans</name>
    <dbReference type="NCBI Taxonomy" id="1437434"/>
    <lineage>
        <taxon>Bacteria</taxon>
        <taxon>Bacillati</taxon>
        <taxon>Bacillota</taxon>
        <taxon>Bacilli</taxon>
        <taxon>Bacillales</taxon>
        <taxon>Bacillaceae</taxon>
        <taxon>Bacillus</taxon>
    </lineage>
</organism>
<evidence type="ECO:0000256" key="1">
    <source>
        <dbReference type="SAM" id="Coils"/>
    </source>
</evidence>
<dbReference type="Proteomes" id="UP001597214">
    <property type="component" value="Unassembled WGS sequence"/>
</dbReference>
<dbReference type="EMBL" id="JBHUEM010000045">
    <property type="protein sequence ID" value="MFD1738488.1"/>
    <property type="molecule type" value="Genomic_DNA"/>
</dbReference>